<dbReference type="AlphaFoldDB" id="A0AAW8CM77"/>
<accession>A0AAW8CM77</accession>
<organism evidence="2 3">
    <name type="scientific">Phocoenobacter atlanticus subsp. atlanticus</name>
    <dbReference type="NCBI Taxonomy" id="3061285"/>
    <lineage>
        <taxon>Bacteria</taxon>
        <taxon>Pseudomonadati</taxon>
        <taxon>Pseudomonadota</taxon>
        <taxon>Gammaproteobacteria</taxon>
        <taxon>Pasteurellales</taxon>
        <taxon>Pasteurellaceae</taxon>
        <taxon>Phocoenobacter</taxon>
        <taxon>Phocoenobacter atlanticus</taxon>
    </lineage>
</organism>
<dbReference type="InterPro" id="IPR011049">
    <property type="entry name" value="Serralysin-like_metalloprot_C"/>
</dbReference>
<dbReference type="SUPFAM" id="SSF51120">
    <property type="entry name" value="beta-Roll"/>
    <property type="match status" value="1"/>
</dbReference>
<protein>
    <submittedName>
        <fullName evidence="2">Uncharacterized protein</fullName>
    </submittedName>
</protein>
<sequence>NDEITVSTLGTVTNTISGGAGIDTLKLDYSKTPEYSNNLGLEHYFYIGSEEKRLHNESSFSEISTTLAKNNIKHKYYNKYYRSNIGWSYNNIEDDLNIENQEIIGTQETDLFIHHKGYSSVFDGQKGTDTVYADLSDWTKSVTIKNGTMDVKQAEGNSLKFTNIERLLIKTGGGNDVIDNSKNSTNDYIDSGAGNDIINAGKGSDTVKAGSGNDEITVSTLGTVTNTISGGAGIDTLKLDYSKTPEYSNNLGLEHYFYIGSEEKRLHNESSFSEISTTLAKNNIKHKYYNKYYRSNIGWSYNNIEDDL</sequence>
<dbReference type="RefSeq" id="WP_306352475.1">
    <property type="nucleotide sequence ID" value="NZ_JASAWV010000063.1"/>
</dbReference>
<gene>
    <name evidence="2" type="ORF">QJU57_10690</name>
</gene>
<dbReference type="EMBL" id="JASAXT010000050">
    <property type="protein sequence ID" value="MDP8149529.1"/>
    <property type="molecule type" value="Genomic_DNA"/>
</dbReference>
<name>A0AAW8CM77_9PAST</name>
<dbReference type="Gene3D" id="2.160.20.160">
    <property type="match status" value="1"/>
</dbReference>
<proteinExistence type="predicted"/>
<reference evidence="2 3" key="1">
    <citation type="journal article" date="2023" name="Front. Microbiol.">
        <title>Phylogeography and host specificity of Pasteurellaceae pathogenic to sea-farmed fish in the north-east Atlantic.</title>
        <authorList>
            <person name="Gulla S."/>
            <person name="Colquhoun D.J."/>
            <person name="Olsen A.B."/>
            <person name="Spilsberg B."/>
            <person name="Lagesen K."/>
            <person name="Aakesson C.P."/>
            <person name="Strom S."/>
            <person name="Manji F."/>
            <person name="Birkbeck T.H."/>
            <person name="Nilsen H.K."/>
        </authorList>
    </citation>
    <scope>NUCLEOTIDE SEQUENCE [LARGE SCALE GENOMIC DNA]</scope>
    <source>
        <strain evidence="2 3">NVIB3131</strain>
    </source>
</reference>
<evidence type="ECO:0000313" key="2">
    <source>
        <dbReference type="EMBL" id="MDP8149529.1"/>
    </source>
</evidence>
<keyword evidence="3" id="KW-1185">Reference proteome</keyword>
<evidence type="ECO:0000256" key="1">
    <source>
        <dbReference type="ARBA" id="ARBA00022837"/>
    </source>
</evidence>
<dbReference type="InterPro" id="IPR001343">
    <property type="entry name" value="Hemolysn_Ca-bd"/>
</dbReference>
<comment type="caution">
    <text evidence="2">The sequence shown here is derived from an EMBL/GenBank/DDBJ whole genome shotgun (WGS) entry which is preliminary data.</text>
</comment>
<feature type="non-terminal residue" evidence="2">
    <location>
        <position position="1"/>
    </location>
</feature>
<feature type="non-terminal residue" evidence="2">
    <location>
        <position position="308"/>
    </location>
</feature>
<dbReference type="Pfam" id="PF00353">
    <property type="entry name" value="HemolysinCabind"/>
    <property type="match status" value="3"/>
</dbReference>
<dbReference type="PRINTS" id="PR00313">
    <property type="entry name" value="CABNDNGRPT"/>
</dbReference>
<dbReference type="GO" id="GO:0005509">
    <property type="term" value="F:calcium ion binding"/>
    <property type="evidence" value="ECO:0007669"/>
    <property type="project" value="InterPro"/>
</dbReference>
<dbReference type="Proteomes" id="UP001226020">
    <property type="component" value="Unassembled WGS sequence"/>
</dbReference>
<evidence type="ECO:0000313" key="3">
    <source>
        <dbReference type="Proteomes" id="UP001226020"/>
    </source>
</evidence>
<keyword evidence="1" id="KW-0106">Calcium</keyword>